<evidence type="ECO:0000313" key="3">
    <source>
        <dbReference type="Proteomes" id="UP000195755"/>
    </source>
</evidence>
<evidence type="ECO:0000256" key="1">
    <source>
        <dbReference type="SAM" id="MobiDB-lite"/>
    </source>
</evidence>
<protein>
    <submittedName>
        <fullName evidence="2">Uncharacterized protein</fullName>
    </submittedName>
</protein>
<dbReference type="Proteomes" id="UP000195755">
    <property type="component" value="Chromosome"/>
</dbReference>
<proteinExistence type="predicted"/>
<dbReference type="EMBL" id="CP021744">
    <property type="protein sequence ID" value="ARZ66742.1"/>
    <property type="molecule type" value="Genomic_DNA"/>
</dbReference>
<dbReference type="KEGG" id="salj:SMD11_1078"/>
<feature type="region of interest" description="Disordered" evidence="1">
    <location>
        <begin position="54"/>
        <end position="77"/>
    </location>
</feature>
<gene>
    <name evidence="2" type="ORF">SMD11_1078</name>
</gene>
<feature type="region of interest" description="Disordered" evidence="1">
    <location>
        <begin position="1"/>
        <end position="21"/>
    </location>
</feature>
<accession>A0A1Z2KXF3</accession>
<dbReference type="AlphaFoldDB" id="A0A1Z2KXF3"/>
<reference evidence="2 3" key="1">
    <citation type="submission" date="2017-06" db="EMBL/GenBank/DDBJ databases">
        <title>Streptomyces albireticuli Genome sequencing and assembly.</title>
        <authorList>
            <person name="Wang Y."/>
            <person name="Du B."/>
            <person name="Ding Y."/>
            <person name="Liu H."/>
            <person name="Hou Q."/>
            <person name="Liu K."/>
            <person name="Yao L."/>
            <person name="Wang C."/>
        </authorList>
    </citation>
    <scope>NUCLEOTIDE SEQUENCE [LARGE SCALE GENOMIC DNA]</scope>
    <source>
        <strain evidence="2 3">MDJK11</strain>
    </source>
</reference>
<name>A0A1Z2KXF3_9ACTN</name>
<organism evidence="2 3">
    <name type="scientific">Streptomyces albireticuli</name>
    <dbReference type="NCBI Taxonomy" id="1940"/>
    <lineage>
        <taxon>Bacteria</taxon>
        <taxon>Bacillati</taxon>
        <taxon>Actinomycetota</taxon>
        <taxon>Actinomycetes</taxon>
        <taxon>Kitasatosporales</taxon>
        <taxon>Streptomycetaceae</taxon>
        <taxon>Streptomyces</taxon>
    </lineage>
</organism>
<evidence type="ECO:0000313" key="2">
    <source>
        <dbReference type="EMBL" id="ARZ66742.1"/>
    </source>
</evidence>
<sequence>MQGAVWPQSEQSSMGRGRQFGQIGPSAVRELTMRDFPQTMQVSRLAGSVIRQVGHSGRPWSSRVAGSRRAPQRTHSSMRDLAMQLRQTRCPSSGLSMRTTRWQRGQDGRTIPGTPASCRRSMNLRMARCGARCPSPVSRRGFSSRAQTTLCR</sequence>